<reference evidence="2 3" key="1">
    <citation type="journal article" date="2010" name="Science">
        <title>Genomic comparison of the ants Camponotus floridanus and Harpegnathos saltator.</title>
        <authorList>
            <person name="Bonasio R."/>
            <person name="Zhang G."/>
            <person name="Ye C."/>
            <person name="Mutti N.S."/>
            <person name="Fang X."/>
            <person name="Qin N."/>
            <person name="Donahue G."/>
            <person name="Yang P."/>
            <person name="Li Q."/>
            <person name="Li C."/>
            <person name="Zhang P."/>
            <person name="Huang Z."/>
            <person name="Berger S.L."/>
            <person name="Reinberg D."/>
            <person name="Wang J."/>
            <person name="Liebig J."/>
        </authorList>
    </citation>
    <scope>NUCLEOTIDE SEQUENCE [LARGE SCALE GENOMIC DNA]</scope>
    <source>
        <strain evidence="3">C129</strain>
    </source>
</reference>
<dbReference type="PANTHER" id="PTHR21650:SF4">
    <property type="entry name" value="MEMBRALIN"/>
    <property type="match status" value="1"/>
</dbReference>
<dbReference type="GO" id="GO:0005783">
    <property type="term" value="C:endoplasmic reticulum"/>
    <property type="evidence" value="ECO:0007669"/>
    <property type="project" value="TreeGrafter"/>
</dbReference>
<feature type="compositionally biased region" description="Polar residues" evidence="1">
    <location>
        <begin position="151"/>
        <end position="161"/>
    </location>
</feature>
<dbReference type="PANTHER" id="PTHR21650">
    <property type="entry name" value="MEMBRALIN/KINETOCHORE PROTEIN NUF2"/>
    <property type="match status" value="1"/>
</dbReference>
<name>E2ASC8_CAMFO</name>
<evidence type="ECO:0000256" key="1">
    <source>
        <dbReference type="SAM" id="MobiDB-lite"/>
    </source>
</evidence>
<dbReference type="GO" id="GO:0034976">
    <property type="term" value="P:response to endoplasmic reticulum stress"/>
    <property type="evidence" value="ECO:0007669"/>
    <property type="project" value="TreeGrafter"/>
</dbReference>
<proteinExistence type="predicted"/>
<evidence type="ECO:0000313" key="3">
    <source>
        <dbReference type="Proteomes" id="UP000000311"/>
    </source>
</evidence>
<sequence length="173" mass="19668">MRLKDETCRFCFRFFYLYHFSFYAYHYRFNGQYSSLALVTSWLFIQHSMLYFFHHYELPVILQQAQLQQLLFRNHAQPQQAQPATPSTAPTTPGPGSTPSSPTTLSPSSSQRPNVDTTTPTTEQTQHNYISELSQLDPEPGDPEERHASADTEQTSAPTTTADRRDDSVPGTS</sequence>
<gene>
    <name evidence="2" type="ORF">EAG_12022</name>
</gene>
<dbReference type="OrthoDB" id="6779347at2759"/>
<dbReference type="InParanoid" id="E2ASC8"/>
<keyword evidence="3" id="KW-1185">Reference proteome</keyword>
<feature type="compositionally biased region" description="Basic and acidic residues" evidence="1">
    <location>
        <begin position="162"/>
        <end position="173"/>
    </location>
</feature>
<evidence type="ECO:0000313" key="2">
    <source>
        <dbReference type="EMBL" id="EFN63662.1"/>
    </source>
</evidence>
<accession>E2ASC8</accession>
<dbReference type="AlphaFoldDB" id="E2ASC8"/>
<feature type="compositionally biased region" description="Low complexity" evidence="1">
    <location>
        <begin position="75"/>
        <end position="126"/>
    </location>
</feature>
<dbReference type="STRING" id="104421.E2ASC8"/>
<dbReference type="EMBL" id="GL442284">
    <property type="protein sequence ID" value="EFN63662.1"/>
    <property type="molecule type" value="Genomic_DNA"/>
</dbReference>
<organism evidence="3">
    <name type="scientific">Camponotus floridanus</name>
    <name type="common">Florida carpenter ant</name>
    <dbReference type="NCBI Taxonomy" id="104421"/>
    <lineage>
        <taxon>Eukaryota</taxon>
        <taxon>Metazoa</taxon>
        <taxon>Ecdysozoa</taxon>
        <taxon>Arthropoda</taxon>
        <taxon>Hexapoda</taxon>
        <taxon>Insecta</taxon>
        <taxon>Pterygota</taxon>
        <taxon>Neoptera</taxon>
        <taxon>Endopterygota</taxon>
        <taxon>Hymenoptera</taxon>
        <taxon>Apocrita</taxon>
        <taxon>Aculeata</taxon>
        <taxon>Formicoidea</taxon>
        <taxon>Formicidae</taxon>
        <taxon>Formicinae</taxon>
        <taxon>Camponotus</taxon>
    </lineage>
</organism>
<dbReference type="Proteomes" id="UP000000311">
    <property type="component" value="Unassembled WGS sequence"/>
</dbReference>
<dbReference type="GO" id="GO:1904294">
    <property type="term" value="P:positive regulation of ERAD pathway"/>
    <property type="evidence" value="ECO:0007669"/>
    <property type="project" value="TreeGrafter"/>
</dbReference>
<feature type="region of interest" description="Disordered" evidence="1">
    <location>
        <begin position="75"/>
        <end position="173"/>
    </location>
</feature>
<dbReference type="OMA" id="RGMANSF"/>
<protein>
    <submittedName>
        <fullName evidence="2">Membralin</fullName>
    </submittedName>
</protein>